<dbReference type="Gene3D" id="3.30.390.30">
    <property type="match status" value="1"/>
</dbReference>
<comment type="similarity">
    <text evidence="1">Belongs to the class-I pyridine nucleotide-disulfide oxidoreductase family.</text>
</comment>
<dbReference type="PIRSF" id="PIRSF000350">
    <property type="entry name" value="Mercury_reductase_MerA"/>
    <property type="match status" value="1"/>
</dbReference>
<keyword evidence="5" id="KW-0520">NAD</keyword>
<reference evidence="9 10" key="1">
    <citation type="submission" date="2020-08" db="EMBL/GenBank/DDBJ databases">
        <title>Genomic Encyclopedia of Type Strains, Phase IV (KMG-IV): sequencing the most valuable type-strain genomes for metagenomic binning, comparative biology and taxonomic classification.</title>
        <authorList>
            <person name="Goeker M."/>
        </authorList>
    </citation>
    <scope>NUCLEOTIDE SEQUENCE [LARGE SCALE GENOMIC DNA]</scope>
    <source>
        <strain evidence="9 10">DSM 103733</strain>
    </source>
</reference>
<dbReference type="InterPro" id="IPR001100">
    <property type="entry name" value="Pyr_nuc-diS_OxRdtase"/>
</dbReference>
<keyword evidence="9" id="KW-0670">Pyruvate</keyword>
<feature type="domain" description="Pyridine nucleotide-disulphide oxidoreductase dimerisation" evidence="7">
    <location>
        <begin position="356"/>
        <end position="460"/>
    </location>
</feature>
<dbReference type="InterPro" id="IPR016156">
    <property type="entry name" value="FAD/NAD-linked_Rdtase_dimer_sf"/>
</dbReference>
<dbReference type="PRINTS" id="PR00368">
    <property type="entry name" value="FADPNR"/>
</dbReference>
<evidence type="ECO:0000313" key="9">
    <source>
        <dbReference type="EMBL" id="MBB6144429.1"/>
    </source>
</evidence>
<name>A0A841JXG1_9BACT</name>
<evidence type="ECO:0000256" key="6">
    <source>
        <dbReference type="PIRSR" id="PIRSR000350-4"/>
    </source>
</evidence>
<keyword evidence="3 5" id="KW-0274">FAD</keyword>
<feature type="binding site" evidence="5">
    <location>
        <position position="281"/>
    </location>
    <ligand>
        <name>NAD(+)</name>
        <dbReference type="ChEBI" id="CHEBI:57540"/>
    </ligand>
</feature>
<evidence type="ECO:0000313" key="10">
    <source>
        <dbReference type="Proteomes" id="UP000538666"/>
    </source>
</evidence>
<gene>
    <name evidence="9" type="ORF">HNQ77_002381</name>
</gene>
<dbReference type="RefSeq" id="WP_050058943.1">
    <property type="nucleotide sequence ID" value="NZ_JACHEK010000004.1"/>
</dbReference>
<evidence type="ECO:0000256" key="2">
    <source>
        <dbReference type="ARBA" id="ARBA00022630"/>
    </source>
</evidence>
<feature type="binding site" evidence="5">
    <location>
        <begin position="190"/>
        <end position="197"/>
    </location>
    <ligand>
        <name>NAD(+)</name>
        <dbReference type="ChEBI" id="CHEBI:57540"/>
    </ligand>
</feature>
<dbReference type="InterPro" id="IPR036188">
    <property type="entry name" value="FAD/NAD-bd_sf"/>
</dbReference>
<dbReference type="Proteomes" id="UP000538666">
    <property type="component" value="Unassembled WGS sequence"/>
</dbReference>
<dbReference type="GO" id="GO:0050660">
    <property type="term" value="F:flavin adenine dinucleotide binding"/>
    <property type="evidence" value="ECO:0007669"/>
    <property type="project" value="TreeGrafter"/>
</dbReference>
<dbReference type="SUPFAM" id="SSF51905">
    <property type="entry name" value="FAD/NAD(P)-binding domain"/>
    <property type="match status" value="1"/>
</dbReference>
<feature type="disulfide bond" description="Redox-active" evidence="6">
    <location>
        <begin position="52"/>
        <end position="57"/>
    </location>
</feature>
<evidence type="ECO:0000256" key="1">
    <source>
        <dbReference type="ARBA" id="ARBA00007532"/>
    </source>
</evidence>
<dbReference type="PRINTS" id="PR00411">
    <property type="entry name" value="PNDRDTASEI"/>
</dbReference>
<dbReference type="Pfam" id="PF07992">
    <property type="entry name" value="Pyr_redox_2"/>
    <property type="match status" value="1"/>
</dbReference>
<keyword evidence="5" id="KW-0547">Nucleotide-binding</keyword>
<feature type="binding site" evidence="5">
    <location>
        <position position="61"/>
    </location>
    <ligand>
        <name>FAD</name>
        <dbReference type="ChEBI" id="CHEBI:57692"/>
    </ligand>
</feature>
<protein>
    <submittedName>
        <fullName evidence="9">Pyruvate/2-oxoglutarate dehydrogenase complex dihydrolipoamide dehydrogenase (E3) component</fullName>
    </submittedName>
</protein>
<accession>A0A841JXG1</accession>
<dbReference type="OrthoDB" id="9800167at2"/>
<dbReference type="Pfam" id="PF02852">
    <property type="entry name" value="Pyr_redox_dim"/>
    <property type="match status" value="1"/>
</dbReference>
<dbReference type="InterPro" id="IPR023753">
    <property type="entry name" value="FAD/NAD-binding_dom"/>
</dbReference>
<dbReference type="EMBL" id="JACHEK010000004">
    <property type="protein sequence ID" value="MBB6144429.1"/>
    <property type="molecule type" value="Genomic_DNA"/>
</dbReference>
<sequence length="474" mass="50810">MKDEQFSQNQDIEEYDLVILGSGEGGKYLSWTLAKEGKKVAVVERKYIGGSCPNIACLPSKNVIHSAKVASLVSRGAEFGICIHGYSIDGSAVRDRKRKMVDGLIDLHLKNYAGSGAELIMGTGRFVAQKTVEVTMNEGGRRRLRGKDVVIGTGTHATLGDIPGMSHVQPWTHVEALDSGVIPERLLVLGGGYVGLELAQAALRFGSKVTIIEHAPRLLPREDEDMSQAIESLLRDEGAEVLLGCEVMSVSGINGDSVGVFIGWDGRKETIVGTHLLVALGRTPNTAELNLDAAGVELTPSGYVKVNEHLQTTAPGVWAIGEVAGSPQFTHISFDDFRVIRDNLAGKSRTTTGRQVPYALFTDPELARIGLNEQEAKVAGVSYRLFKLPMIADLRARTLSETRGSMKALVSDDDQILGFTVFGVGAGEIMGAVQMAMLGKLPYTAVRDAIVTHPTLLEGLVGLFSSKPTEVSNS</sequence>
<dbReference type="PANTHER" id="PTHR43014:SF2">
    <property type="entry name" value="MERCURIC REDUCTASE"/>
    <property type="match status" value="1"/>
</dbReference>
<evidence type="ECO:0000256" key="4">
    <source>
        <dbReference type="PIRSR" id="PIRSR000350-2"/>
    </source>
</evidence>
<evidence type="ECO:0000256" key="3">
    <source>
        <dbReference type="ARBA" id="ARBA00022827"/>
    </source>
</evidence>
<organism evidence="9 10">
    <name type="scientific">Silvibacterium bohemicum</name>
    <dbReference type="NCBI Taxonomy" id="1577686"/>
    <lineage>
        <taxon>Bacteria</taxon>
        <taxon>Pseudomonadati</taxon>
        <taxon>Acidobacteriota</taxon>
        <taxon>Terriglobia</taxon>
        <taxon>Terriglobales</taxon>
        <taxon>Acidobacteriaceae</taxon>
        <taxon>Silvibacterium</taxon>
    </lineage>
</organism>
<dbReference type="GO" id="GO:0003955">
    <property type="term" value="F:NAD(P)H dehydrogenase (quinone) activity"/>
    <property type="evidence" value="ECO:0007669"/>
    <property type="project" value="TreeGrafter"/>
</dbReference>
<evidence type="ECO:0000256" key="5">
    <source>
        <dbReference type="PIRSR" id="PIRSR000350-3"/>
    </source>
</evidence>
<proteinExistence type="inferred from homology"/>
<comment type="cofactor">
    <cofactor evidence="5">
        <name>FAD</name>
        <dbReference type="ChEBI" id="CHEBI:57692"/>
    </cofactor>
    <text evidence="5">Binds 1 FAD per subunit.</text>
</comment>
<feature type="binding site" evidence="5">
    <location>
        <position position="213"/>
    </location>
    <ligand>
        <name>NAD(+)</name>
        <dbReference type="ChEBI" id="CHEBI:57540"/>
    </ligand>
</feature>
<keyword evidence="10" id="KW-1185">Reference proteome</keyword>
<dbReference type="PANTHER" id="PTHR43014">
    <property type="entry name" value="MERCURIC REDUCTASE"/>
    <property type="match status" value="1"/>
</dbReference>
<feature type="domain" description="FAD/NAD(P)-binding" evidence="8">
    <location>
        <begin position="15"/>
        <end position="333"/>
    </location>
</feature>
<evidence type="ECO:0000259" key="7">
    <source>
        <dbReference type="Pfam" id="PF02852"/>
    </source>
</evidence>
<keyword evidence="2" id="KW-0285">Flavoprotein</keyword>
<dbReference type="AlphaFoldDB" id="A0A841JXG1"/>
<dbReference type="Gene3D" id="3.50.50.60">
    <property type="entry name" value="FAD/NAD(P)-binding domain"/>
    <property type="match status" value="2"/>
</dbReference>
<evidence type="ECO:0000259" key="8">
    <source>
        <dbReference type="Pfam" id="PF07992"/>
    </source>
</evidence>
<dbReference type="SUPFAM" id="SSF55424">
    <property type="entry name" value="FAD/NAD-linked reductases, dimerisation (C-terminal) domain"/>
    <property type="match status" value="1"/>
</dbReference>
<feature type="active site" description="Proton acceptor" evidence="4">
    <location>
        <position position="453"/>
    </location>
</feature>
<comment type="caution">
    <text evidence="9">The sequence shown here is derived from an EMBL/GenBank/DDBJ whole genome shotgun (WGS) entry which is preliminary data.</text>
</comment>
<dbReference type="InterPro" id="IPR004099">
    <property type="entry name" value="Pyr_nucl-diS_OxRdtase_dimer"/>
</dbReference>
<feature type="binding site" evidence="5">
    <location>
        <position position="124"/>
    </location>
    <ligand>
        <name>FAD</name>
        <dbReference type="ChEBI" id="CHEBI:57692"/>
    </ligand>
</feature>